<keyword evidence="1" id="KW-1133">Transmembrane helix</keyword>
<feature type="domain" description="DUF6534" evidence="2">
    <location>
        <begin position="1"/>
        <end position="60"/>
    </location>
</feature>
<evidence type="ECO:0000313" key="3">
    <source>
        <dbReference type="EMBL" id="KAH8992398.1"/>
    </source>
</evidence>
<evidence type="ECO:0000313" key="4">
    <source>
        <dbReference type="Proteomes" id="UP001201163"/>
    </source>
</evidence>
<dbReference type="AlphaFoldDB" id="A0AAD4LGG8"/>
<evidence type="ECO:0000256" key="1">
    <source>
        <dbReference type="SAM" id="Phobius"/>
    </source>
</evidence>
<organism evidence="3 4">
    <name type="scientific">Lactarius akahatsu</name>
    <dbReference type="NCBI Taxonomy" id="416441"/>
    <lineage>
        <taxon>Eukaryota</taxon>
        <taxon>Fungi</taxon>
        <taxon>Dikarya</taxon>
        <taxon>Basidiomycota</taxon>
        <taxon>Agaricomycotina</taxon>
        <taxon>Agaricomycetes</taxon>
        <taxon>Russulales</taxon>
        <taxon>Russulaceae</taxon>
        <taxon>Lactarius</taxon>
    </lineage>
</organism>
<sequence length="127" mass="13982">MLSTVVSFADNNGVLTCLVALATLICWIVMPTNLIYLGLHFTIGKCYSNSLLASLNMRDYVKRTVVTTPEVVNIICPSGPSSWRSSTSFPVIDRSLAQWSGLETRDEVRTGAAGQLEIKVDRTVHYD</sequence>
<accession>A0AAD4LGG8</accession>
<keyword evidence="1" id="KW-0812">Transmembrane</keyword>
<dbReference type="EMBL" id="JAKELL010000022">
    <property type="protein sequence ID" value="KAH8992398.1"/>
    <property type="molecule type" value="Genomic_DNA"/>
</dbReference>
<protein>
    <recommendedName>
        <fullName evidence="2">DUF6534 domain-containing protein</fullName>
    </recommendedName>
</protein>
<evidence type="ECO:0000259" key="2">
    <source>
        <dbReference type="Pfam" id="PF20152"/>
    </source>
</evidence>
<keyword evidence="4" id="KW-1185">Reference proteome</keyword>
<dbReference type="InterPro" id="IPR045339">
    <property type="entry name" value="DUF6534"/>
</dbReference>
<gene>
    <name evidence="3" type="ORF">EDB92DRAFT_1857700</name>
</gene>
<name>A0AAD4LGG8_9AGAM</name>
<keyword evidence="1" id="KW-0472">Membrane</keyword>
<dbReference type="Proteomes" id="UP001201163">
    <property type="component" value="Unassembled WGS sequence"/>
</dbReference>
<comment type="caution">
    <text evidence="3">The sequence shown here is derived from an EMBL/GenBank/DDBJ whole genome shotgun (WGS) entry which is preliminary data.</text>
</comment>
<reference evidence="3" key="1">
    <citation type="submission" date="2022-01" db="EMBL/GenBank/DDBJ databases">
        <title>Comparative genomics reveals a dynamic genome evolution in the ectomycorrhizal milk-cap (Lactarius) mushrooms.</title>
        <authorList>
            <consortium name="DOE Joint Genome Institute"/>
            <person name="Lebreton A."/>
            <person name="Tang N."/>
            <person name="Kuo A."/>
            <person name="LaButti K."/>
            <person name="Drula E."/>
            <person name="Barry K."/>
            <person name="Clum A."/>
            <person name="Lipzen A."/>
            <person name="Mousain D."/>
            <person name="Ng V."/>
            <person name="Wang R."/>
            <person name="Wang X."/>
            <person name="Dai Y."/>
            <person name="Henrissat B."/>
            <person name="Grigoriev I.V."/>
            <person name="Guerin-Laguette A."/>
            <person name="Yu F."/>
            <person name="Martin F.M."/>
        </authorList>
    </citation>
    <scope>NUCLEOTIDE SEQUENCE</scope>
    <source>
        <strain evidence="3">QP</strain>
    </source>
</reference>
<feature type="transmembrane region" description="Helical" evidence="1">
    <location>
        <begin position="12"/>
        <end position="39"/>
    </location>
</feature>
<proteinExistence type="predicted"/>
<dbReference type="Pfam" id="PF20152">
    <property type="entry name" value="DUF6534"/>
    <property type="match status" value="1"/>
</dbReference>